<dbReference type="Proteomes" id="UP000823963">
    <property type="component" value="Unassembled WGS sequence"/>
</dbReference>
<dbReference type="PANTHER" id="PTHR10000:SF8">
    <property type="entry name" value="HAD SUPERFAMILY HYDROLASE-LIKE, TYPE 3"/>
    <property type="match status" value="1"/>
</dbReference>
<dbReference type="InterPro" id="IPR006379">
    <property type="entry name" value="HAD-SF_hydro_IIB"/>
</dbReference>
<dbReference type="NCBIfam" id="TIGR01484">
    <property type="entry name" value="HAD-SF-IIB"/>
    <property type="match status" value="1"/>
</dbReference>
<comment type="caution">
    <text evidence="1">The sequence shown here is derived from an EMBL/GenBank/DDBJ whole genome shotgun (WGS) entry which is preliminary data.</text>
</comment>
<dbReference type="AlphaFoldDB" id="A0A9D1UWC2"/>
<dbReference type="Gene3D" id="3.40.50.1000">
    <property type="entry name" value="HAD superfamily/HAD-like"/>
    <property type="match status" value="1"/>
</dbReference>
<organism evidence="1 2">
    <name type="scientific">Candidatus Ligilactobacillus excrementigallinarum</name>
    <dbReference type="NCBI Taxonomy" id="2838641"/>
    <lineage>
        <taxon>Bacteria</taxon>
        <taxon>Bacillati</taxon>
        <taxon>Bacillota</taxon>
        <taxon>Bacilli</taxon>
        <taxon>Lactobacillales</taxon>
        <taxon>Lactobacillaceae</taxon>
        <taxon>Ligilactobacillus</taxon>
    </lineage>
</organism>
<dbReference type="NCBIfam" id="TIGR00099">
    <property type="entry name" value="Cof-subfamily"/>
    <property type="match status" value="1"/>
</dbReference>
<dbReference type="GO" id="GO:0016791">
    <property type="term" value="F:phosphatase activity"/>
    <property type="evidence" value="ECO:0007669"/>
    <property type="project" value="TreeGrafter"/>
</dbReference>
<evidence type="ECO:0000313" key="2">
    <source>
        <dbReference type="Proteomes" id="UP000823963"/>
    </source>
</evidence>
<dbReference type="SFLD" id="SFLDG01140">
    <property type="entry name" value="C2.B:_Phosphomannomutase_and_P"/>
    <property type="match status" value="1"/>
</dbReference>
<name>A0A9D1UWC2_9LACO</name>
<dbReference type="InterPro" id="IPR036412">
    <property type="entry name" value="HAD-like_sf"/>
</dbReference>
<dbReference type="SFLD" id="SFLDS00003">
    <property type="entry name" value="Haloacid_Dehalogenase"/>
    <property type="match status" value="1"/>
</dbReference>
<dbReference type="InterPro" id="IPR023214">
    <property type="entry name" value="HAD_sf"/>
</dbReference>
<dbReference type="InterPro" id="IPR000150">
    <property type="entry name" value="Cof"/>
</dbReference>
<sequence length="268" mass="29616">MIATDIDATLVNDDKKITPRTLSALKEARKRGVYVVLCTGRPVSGIQDYLEQLGLTTKNDYAITFNGAQGRNVGTDEVIFQNEITANQHSQLVDLSHQLGVHGQLVTADSQLYVTDRDISDYSVMDAFYTHMGLHYRELVDFPQDMKGTKFMWADKPEIISQAMTQIPQSIHDQFYTVLSAPWFLEFTNPAATKGHAVLELASHLGIQPTEIMTAGDENNDLTMIEAVPHSVAMGNGNSVVKAKAAYITDDNNHDGLGKAIEKFVLNE</sequence>
<dbReference type="EMBL" id="DXFP01000021">
    <property type="protein sequence ID" value="HIX01655.1"/>
    <property type="molecule type" value="Genomic_DNA"/>
</dbReference>
<gene>
    <name evidence="1" type="ORF">H9861_02755</name>
</gene>
<dbReference type="CDD" id="cd07516">
    <property type="entry name" value="HAD_Pase"/>
    <property type="match status" value="1"/>
</dbReference>
<dbReference type="GO" id="GO:0005829">
    <property type="term" value="C:cytosol"/>
    <property type="evidence" value="ECO:0007669"/>
    <property type="project" value="TreeGrafter"/>
</dbReference>
<dbReference type="Gene3D" id="3.30.1240.10">
    <property type="match status" value="1"/>
</dbReference>
<proteinExistence type="predicted"/>
<protein>
    <submittedName>
        <fullName evidence="1">Cof-type HAD-IIB family hydrolase</fullName>
    </submittedName>
</protein>
<evidence type="ECO:0000313" key="1">
    <source>
        <dbReference type="EMBL" id="HIX01655.1"/>
    </source>
</evidence>
<dbReference type="SUPFAM" id="SSF56784">
    <property type="entry name" value="HAD-like"/>
    <property type="match status" value="1"/>
</dbReference>
<keyword evidence="1" id="KW-0378">Hydrolase</keyword>
<reference evidence="1" key="2">
    <citation type="submission" date="2021-04" db="EMBL/GenBank/DDBJ databases">
        <authorList>
            <person name="Gilroy R."/>
        </authorList>
    </citation>
    <scope>NUCLEOTIDE SEQUENCE</scope>
    <source>
        <strain evidence="1">6627</strain>
    </source>
</reference>
<dbReference type="GO" id="GO:0000287">
    <property type="term" value="F:magnesium ion binding"/>
    <property type="evidence" value="ECO:0007669"/>
    <property type="project" value="TreeGrafter"/>
</dbReference>
<dbReference type="PANTHER" id="PTHR10000">
    <property type="entry name" value="PHOSPHOSERINE PHOSPHATASE"/>
    <property type="match status" value="1"/>
</dbReference>
<reference evidence="1" key="1">
    <citation type="journal article" date="2021" name="PeerJ">
        <title>Extensive microbial diversity within the chicken gut microbiome revealed by metagenomics and culture.</title>
        <authorList>
            <person name="Gilroy R."/>
            <person name="Ravi A."/>
            <person name="Getino M."/>
            <person name="Pursley I."/>
            <person name="Horton D.L."/>
            <person name="Alikhan N.F."/>
            <person name="Baker D."/>
            <person name="Gharbi K."/>
            <person name="Hall N."/>
            <person name="Watson M."/>
            <person name="Adriaenssens E.M."/>
            <person name="Foster-Nyarko E."/>
            <person name="Jarju S."/>
            <person name="Secka A."/>
            <person name="Antonio M."/>
            <person name="Oren A."/>
            <person name="Chaudhuri R.R."/>
            <person name="La Ragione R."/>
            <person name="Hildebrand F."/>
            <person name="Pallen M.J."/>
        </authorList>
    </citation>
    <scope>NUCLEOTIDE SEQUENCE</scope>
    <source>
        <strain evidence="1">6627</strain>
    </source>
</reference>
<dbReference type="Pfam" id="PF08282">
    <property type="entry name" value="Hydrolase_3"/>
    <property type="match status" value="1"/>
</dbReference>
<accession>A0A9D1UWC2</accession>